<feature type="chain" id="PRO_5012409641" description="Four helix bundle sensory module for signal transduction" evidence="1">
    <location>
        <begin position="19"/>
        <end position="181"/>
    </location>
</feature>
<keyword evidence="3" id="KW-1185">Reference proteome</keyword>
<dbReference type="AlphaFoldDB" id="A0A1M6ELA0"/>
<evidence type="ECO:0000313" key="2">
    <source>
        <dbReference type="EMBL" id="SHI86233.1"/>
    </source>
</evidence>
<proteinExistence type="predicted"/>
<reference evidence="3" key="1">
    <citation type="submission" date="2016-11" db="EMBL/GenBank/DDBJ databases">
        <authorList>
            <person name="Varghese N."/>
            <person name="Submissions S."/>
        </authorList>
    </citation>
    <scope>NUCLEOTIDE SEQUENCE [LARGE SCALE GENOMIC DNA]</scope>
    <source>
        <strain evidence="3">DSM 22623</strain>
    </source>
</reference>
<gene>
    <name evidence="2" type="ORF">SAMN04488508_103462</name>
</gene>
<evidence type="ECO:0000313" key="3">
    <source>
        <dbReference type="Proteomes" id="UP000184432"/>
    </source>
</evidence>
<dbReference type="RefSeq" id="WP_073315790.1">
    <property type="nucleotide sequence ID" value="NZ_FQYP01000003.1"/>
</dbReference>
<name>A0A1M6ELA0_9FLAO</name>
<evidence type="ECO:0000256" key="1">
    <source>
        <dbReference type="SAM" id="SignalP"/>
    </source>
</evidence>
<keyword evidence="1" id="KW-0732">Signal</keyword>
<dbReference type="OrthoDB" id="1162812at2"/>
<sequence>MKKLVVLSLLFLSSFSFGQDTDSLKVIEIPSSYADRVGEPLQVKQDSLYLFRTSDVYLVNVKSFTALRNVYLSTLDQDKMTKDLIEKYSQTLRRNIDLERKLKINFQASDSLDLEIYKRTQATLANTQKALDYTLNSLEKASNSLEIVDKNTKRQRRKSAFEKFLFALGGIGIGVIVGVSL</sequence>
<dbReference type="Proteomes" id="UP000184432">
    <property type="component" value="Unassembled WGS sequence"/>
</dbReference>
<organism evidence="2 3">
    <name type="scientific">Aquimarina spongiae</name>
    <dbReference type="NCBI Taxonomy" id="570521"/>
    <lineage>
        <taxon>Bacteria</taxon>
        <taxon>Pseudomonadati</taxon>
        <taxon>Bacteroidota</taxon>
        <taxon>Flavobacteriia</taxon>
        <taxon>Flavobacteriales</taxon>
        <taxon>Flavobacteriaceae</taxon>
        <taxon>Aquimarina</taxon>
    </lineage>
</organism>
<feature type="signal peptide" evidence="1">
    <location>
        <begin position="1"/>
        <end position="18"/>
    </location>
</feature>
<dbReference type="EMBL" id="FQYP01000003">
    <property type="protein sequence ID" value="SHI86233.1"/>
    <property type="molecule type" value="Genomic_DNA"/>
</dbReference>
<evidence type="ECO:0008006" key="4">
    <source>
        <dbReference type="Google" id="ProtNLM"/>
    </source>
</evidence>
<accession>A0A1M6ELA0</accession>
<protein>
    <recommendedName>
        <fullName evidence="4">Four helix bundle sensory module for signal transduction</fullName>
    </recommendedName>
</protein>